<dbReference type="Proteomes" id="UP001211689">
    <property type="component" value="Unassembled WGS sequence"/>
</dbReference>
<dbReference type="EMBL" id="JANEWF010000021">
    <property type="protein sequence ID" value="MDA8484861.1"/>
    <property type="molecule type" value="Genomic_DNA"/>
</dbReference>
<name>A0ABT4Y7K8_METRE</name>
<dbReference type="RefSeq" id="WP_271471432.1">
    <property type="nucleotide sequence ID" value="NZ_JANEWF010000021.1"/>
</dbReference>
<sequence length="78" mass="8795">MRGFHALELALLADIQFGLSLQLGVDPQAITAIVDDLLLFFGGQFLQRLFVLVACENIQKLYLQGWLLFEEENPAVIF</sequence>
<reference evidence="1 2" key="1">
    <citation type="submission" date="2022-07" db="EMBL/GenBank/DDBJ databases">
        <title>Genome Analysis of Selected Gammaproteobacteria from Nigerian Food snails.</title>
        <authorList>
            <person name="Okafor A.C."/>
        </authorList>
    </citation>
    <scope>NUCLEOTIDE SEQUENCE [LARGE SCALE GENOMIC DNA]</scope>
    <source>
        <strain evidence="1 2">Awg 2</strain>
    </source>
</reference>
<keyword evidence="2" id="KW-1185">Reference proteome</keyword>
<gene>
    <name evidence="1" type="ORF">NNO07_17470</name>
</gene>
<organism evidence="1 2">
    <name type="scientific">Metapseudomonas resinovorans</name>
    <name type="common">Pseudomonas resinovorans</name>
    <dbReference type="NCBI Taxonomy" id="53412"/>
    <lineage>
        <taxon>Bacteria</taxon>
        <taxon>Pseudomonadati</taxon>
        <taxon>Pseudomonadota</taxon>
        <taxon>Gammaproteobacteria</taxon>
        <taxon>Pseudomonadales</taxon>
        <taxon>Pseudomonadaceae</taxon>
        <taxon>Metapseudomonas</taxon>
    </lineage>
</organism>
<evidence type="ECO:0000313" key="2">
    <source>
        <dbReference type="Proteomes" id="UP001211689"/>
    </source>
</evidence>
<comment type="caution">
    <text evidence="1">The sequence shown here is derived from an EMBL/GenBank/DDBJ whole genome shotgun (WGS) entry which is preliminary data.</text>
</comment>
<protein>
    <submittedName>
        <fullName evidence="1">Uncharacterized protein</fullName>
    </submittedName>
</protein>
<proteinExistence type="predicted"/>
<evidence type="ECO:0000313" key="1">
    <source>
        <dbReference type="EMBL" id="MDA8484861.1"/>
    </source>
</evidence>
<accession>A0ABT4Y7K8</accession>